<dbReference type="Proteomes" id="UP001066276">
    <property type="component" value="Chromosome 4_1"/>
</dbReference>
<evidence type="ECO:0000313" key="1">
    <source>
        <dbReference type="EMBL" id="KAJ1173118.1"/>
    </source>
</evidence>
<gene>
    <name evidence="1" type="ORF">NDU88_004959</name>
</gene>
<dbReference type="EMBL" id="JANPWB010000007">
    <property type="protein sequence ID" value="KAJ1173118.1"/>
    <property type="molecule type" value="Genomic_DNA"/>
</dbReference>
<proteinExistence type="predicted"/>
<reference evidence="1" key="1">
    <citation type="journal article" date="2022" name="bioRxiv">
        <title>Sequencing and chromosome-scale assembly of the giantPleurodeles waltlgenome.</title>
        <authorList>
            <person name="Brown T."/>
            <person name="Elewa A."/>
            <person name="Iarovenko S."/>
            <person name="Subramanian E."/>
            <person name="Araus A.J."/>
            <person name="Petzold A."/>
            <person name="Susuki M."/>
            <person name="Suzuki K.-i.T."/>
            <person name="Hayashi T."/>
            <person name="Toyoda A."/>
            <person name="Oliveira C."/>
            <person name="Osipova E."/>
            <person name="Leigh N.D."/>
            <person name="Simon A."/>
            <person name="Yun M.H."/>
        </authorList>
    </citation>
    <scope>NUCLEOTIDE SEQUENCE</scope>
    <source>
        <strain evidence="1">20211129_DDA</strain>
        <tissue evidence="1">Liver</tissue>
    </source>
</reference>
<accession>A0AAV7T986</accession>
<protein>
    <submittedName>
        <fullName evidence="1">Uncharacterized protein</fullName>
    </submittedName>
</protein>
<keyword evidence="2" id="KW-1185">Reference proteome</keyword>
<name>A0AAV7T986_PLEWA</name>
<sequence>MIEDLRHHSHHERSVSTTFSPNQFQLHWIQECLEFLLLEIGRFALQAAPRMMCTPQDKAALFVTLGKQMSQVLKGPALRIVACR</sequence>
<dbReference type="AlphaFoldDB" id="A0AAV7T986"/>
<evidence type="ECO:0000313" key="2">
    <source>
        <dbReference type="Proteomes" id="UP001066276"/>
    </source>
</evidence>
<comment type="caution">
    <text evidence="1">The sequence shown here is derived from an EMBL/GenBank/DDBJ whole genome shotgun (WGS) entry which is preliminary data.</text>
</comment>
<organism evidence="1 2">
    <name type="scientific">Pleurodeles waltl</name>
    <name type="common">Iberian ribbed newt</name>
    <dbReference type="NCBI Taxonomy" id="8319"/>
    <lineage>
        <taxon>Eukaryota</taxon>
        <taxon>Metazoa</taxon>
        <taxon>Chordata</taxon>
        <taxon>Craniata</taxon>
        <taxon>Vertebrata</taxon>
        <taxon>Euteleostomi</taxon>
        <taxon>Amphibia</taxon>
        <taxon>Batrachia</taxon>
        <taxon>Caudata</taxon>
        <taxon>Salamandroidea</taxon>
        <taxon>Salamandridae</taxon>
        <taxon>Pleurodelinae</taxon>
        <taxon>Pleurodeles</taxon>
    </lineage>
</organism>